<dbReference type="Proteomes" id="UP000694409">
    <property type="component" value="Unassembled WGS sequence"/>
</dbReference>
<evidence type="ECO:0000313" key="3">
    <source>
        <dbReference type="Proteomes" id="UP000694409"/>
    </source>
</evidence>
<feature type="region of interest" description="Disordered" evidence="1">
    <location>
        <begin position="95"/>
        <end position="140"/>
    </location>
</feature>
<evidence type="ECO:0000256" key="1">
    <source>
        <dbReference type="SAM" id="MobiDB-lite"/>
    </source>
</evidence>
<organism evidence="2 3">
    <name type="scientific">Serinus canaria</name>
    <name type="common">Island canary</name>
    <name type="synonym">Fringilla canaria</name>
    <dbReference type="NCBI Taxonomy" id="9135"/>
    <lineage>
        <taxon>Eukaryota</taxon>
        <taxon>Metazoa</taxon>
        <taxon>Chordata</taxon>
        <taxon>Craniata</taxon>
        <taxon>Vertebrata</taxon>
        <taxon>Euteleostomi</taxon>
        <taxon>Archelosauria</taxon>
        <taxon>Archosauria</taxon>
        <taxon>Dinosauria</taxon>
        <taxon>Saurischia</taxon>
        <taxon>Theropoda</taxon>
        <taxon>Coelurosauria</taxon>
        <taxon>Aves</taxon>
        <taxon>Neognathae</taxon>
        <taxon>Neoaves</taxon>
        <taxon>Telluraves</taxon>
        <taxon>Australaves</taxon>
        <taxon>Passeriformes</taxon>
        <taxon>Passeroidea</taxon>
        <taxon>Fringillidae</taxon>
        <taxon>Carduelinae</taxon>
        <taxon>Serinus</taxon>
    </lineage>
</organism>
<proteinExistence type="predicted"/>
<sequence>ALSLLCPHIPGDKQAPIPKFPKVTLDPGSWDRTGEGRRFLAATLPICPCPVTSCSSSSPKLPHIPSPRWLQAALGHSQGCRGSPSCSGNLQNPKIGAGNCGWSRSQPLMPSPDRKMGKNSSSSSSSSCWESPRAPGGSAEPHLALLLAPVLIKARG</sequence>
<accession>A0A8C9MVP0</accession>
<keyword evidence="3" id="KW-1185">Reference proteome</keyword>
<protein>
    <submittedName>
        <fullName evidence="2">Uncharacterized protein</fullName>
    </submittedName>
</protein>
<evidence type="ECO:0000313" key="2">
    <source>
        <dbReference type="Ensembl" id="ENSSCAP00000009319.1"/>
    </source>
</evidence>
<reference evidence="2" key="1">
    <citation type="submission" date="2025-08" db="UniProtKB">
        <authorList>
            <consortium name="Ensembl"/>
        </authorList>
    </citation>
    <scope>IDENTIFICATION</scope>
</reference>
<reference evidence="2" key="2">
    <citation type="submission" date="2025-09" db="UniProtKB">
        <authorList>
            <consortium name="Ensembl"/>
        </authorList>
    </citation>
    <scope>IDENTIFICATION</scope>
</reference>
<dbReference type="Ensembl" id="ENSSCAT00000010525.1">
    <property type="protein sequence ID" value="ENSSCAP00000009319.1"/>
    <property type="gene ID" value="ENSSCAG00000007114.1"/>
</dbReference>
<dbReference type="AlphaFoldDB" id="A0A8C9MVP0"/>
<name>A0A8C9MVP0_SERCA</name>